<dbReference type="Pfam" id="PF01016">
    <property type="entry name" value="Ribosomal_L27"/>
    <property type="match status" value="1"/>
</dbReference>
<feature type="compositionally biased region" description="Basic residues" evidence="7">
    <location>
        <begin position="252"/>
        <end position="273"/>
    </location>
</feature>
<gene>
    <name evidence="8" type="ORF">LTR84_012168</name>
</gene>
<dbReference type="SUPFAM" id="SSF110324">
    <property type="entry name" value="Ribosomal L27 protein-like"/>
    <property type="match status" value="1"/>
</dbReference>
<dbReference type="AlphaFoldDB" id="A0AAV9NJ46"/>
<evidence type="ECO:0000256" key="5">
    <source>
        <dbReference type="ARBA" id="ARBA00023274"/>
    </source>
</evidence>
<dbReference type="EMBL" id="JAVRRD010000007">
    <property type="protein sequence ID" value="KAK5056636.1"/>
    <property type="molecule type" value="Genomic_DNA"/>
</dbReference>
<feature type="compositionally biased region" description="Low complexity" evidence="7">
    <location>
        <begin position="167"/>
        <end position="184"/>
    </location>
</feature>
<dbReference type="GO" id="GO:0006412">
    <property type="term" value="P:translation"/>
    <property type="evidence" value="ECO:0007669"/>
    <property type="project" value="InterPro"/>
</dbReference>
<comment type="similarity">
    <text evidence="2">Belongs to the bacterial ribosomal protein bL27 family.</text>
</comment>
<sequence>MLQPRLSRAHTALESPLTALASSLNALSLCSRHSHLQPLAATTSFIRYASHAAQGRANGPGDSAGRRLGAKKTASEYVVPGNIIFKQRGTLWHPGDNVGIGKDHTIYALESGYVRYYRDPRRHPKRRYIGVALEKEGAGSQLPAPINAPTRRRLNMYASPIPTPETSSSSSNSSSASFLESHLSANSKGTTSRPPPLPFMRAGTNRESNVSIGYAAERKGIKVVPFDRRDRWSAWQKRSARIELAEVSKVAKNTKKNKGKKSNKGAKIGGKKR</sequence>
<keyword evidence="3" id="KW-0689">Ribosomal protein</keyword>
<feature type="region of interest" description="Disordered" evidence="7">
    <location>
        <begin position="251"/>
        <end position="273"/>
    </location>
</feature>
<accession>A0AAV9NJ46</accession>
<keyword evidence="4" id="KW-0496">Mitochondrion</keyword>
<evidence type="ECO:0000313" key="9">
    <source>
        <dbReference type="Proteomes" id="UP001358417"/>
    </source>
</evidence>
<evidence type="ECO:0000256" key="2">
    <source>
        <dbReference type="ARBA" id="ARBA00010797"/>
    </source>
</evidence>
<keyword evidence="9" id="KW-1185">Reference proteome</keyword>
<evidence type="ECO:0000313" key="8">
    <source>
        <dbReference type="EMBL" id="KAK5056636.1"/>
    </source>
</evidence>
<evidence type="ECO:0000256" key="6">
    <source>
        <dbReference type="ARBA" id="ARBA00035267"/>
    </source>
</evidence>
<dbReference type="FunFam" id="2.40.50.100:FF:000042">
    <property type="entry name" value="50S ribosomal protein L27"/>
    <property type="match status" value="1"/>
</dbReference>
<proteinExistence type="inferred from homology"/>
<comment type="caution">
    <text evidence="8">The sequence shown here is derived from an EMBL/GenBank/DDBJ whole genome shotgun (WGS) entry which is preliminary data.</text>
</comment>
<name>A0AAV9NJ46_9EURO</name>
<dbReference type="PANTHER" id="PTHR15893">
    <property type="entry name" value="RIBOSOMAL PROTEIN L27"/>
    <property type="match status" value="1"/>
</dbReference>
<reference evidence="8 9" key="1">
    <citation type="submission" date="2023-08" db="EMBL/GenBank/DDBJ databases">
        <title>Black Yeasts Isolated from many extreme environments.</title>
        <authorList>
            <person name="Coleine C."/>
            <person name="Stajich J.E."/>
            <person name="Selbmann L."/>
        </authorList>
    </citation>
    <scope>NUCLEOTIDE SEQUENCE [LARGE SCALE GENOMIC DNA]</scope>
    <source>
        <strain evidence="8 9">CCFEE 5792</strain>
    </source>
</reference>
<dbReference type="GO" id="GO:0003735">
    <property type="term" value="F:structural constituent of ribosome"/>
    <property type="evidence" value="ECO:0007669"/>
    <property type="project" value="InterPro"/>
</dbReference>
<dbReference type="PANTHER" id="PTHR15893:SF0">
    <property type="entry name" value="LARGE RIBOSOMAL SUBUNIT PROTEIN BL27M"/>
    <property type="match status" value="1"/>
</dbReference>
<dbReference type="PRINTS" id="PR00063">
    <property type="entry name" value="RIBOSOMALL27"/>
</dbReference>
<dbReference type="InterPro" id="IPR001684">
    <property type="entry name" value="Ribosomal_bL27"/>
</dbReference>
<evidence type="ECO:0000256" key="7">
    <source>
        <dbReference type="SAM" id="MobiDB-lite"/>
    </source>
</evidence>
<dbReference type="GO" id="GO:0005762">
    <property type="term" value="C:mitochondrial large ribosomal subunit"/>
    <property type="evidence" value="ECO:0007669"/>
    <property type="project" value="TreeGrafter"/>
</dbReference>
<comment type="subcellular location">
    <subcellularLocation>
        <location evidence="1">Mitochondrion</location>
    </subcellularLocation>
</comment>
<evidence type="ECO:0000256" key="4">
    <source>
        <dbReference type="ARBA" id="ARBA00023128"/>
    </source>
</evidence>
<dbReference type="GeneID" id="89980315"/>
<keyword evidence="5" id="KW-0687">Ribonucleoprotein</keyword>
<evidence type="ECO:0000256" key="3">
    <source>
        <dbReference type="ARBA" id="ARBA00022980"/>
    </source>
</evidence>
<evidence type="ECO:0000256" key="1">
    <source>
        <dbReference type="ARBA" id="ARBA00004173"/>
    </source>
</evidence>
<protein>
    <recommendedName>
        <fullName evidence="6">Large ribosomal subunit protein bL27m</fullName>
    </recommendedName>
</protein>
<dbReference type="RefSeq" id="XP_064708352.1">
    <property type="nucleotide sequence ID" value="XM_064855692.1"/>
</dbReference>
<organism evidence="8 9">
    <name type="scientific">Exophiala bonariae</name>
    <dbReference type="NCBI Taxonomy" id="1690606"/>
    <lineage>
        <taxon>Eukaryota</taxon>
        <taxon>Fungi</taxon>
        <taxon>Dikarya</taxon>
        <taxon>Ascomycota</taxon>
        <taxon>Pezizomycotina</taxon>
        <taxon>Eurotiomycetes</taxon>
        <taxon>Chaetothyriomycetidae</taxon>
        <taxon>Chaetothyriales</taxon>
        <taxon>Herpotrichiellaceae</taxon>
        <taxon>Exophiala</taxon>
    </lineage>
</organism>
<dbReference type="Gene3D" id="2.40.50.100">
    <property type="match status" value="1"/>
</dbReference>
<dbReference type="Proteomes" id="UP001358417">
    <property type="component" value="Unassembled WGS sequence"/>
</dbReference>
<feature type="region of interest" description="Disordered" evidence="7">
    <location>
        <begin position="157"/>
        <end position="204"/>
    </location>
</feature>